<protein>
    <recommendedName>
        <fullName evidence="4">Ecp2 effector protein domain-containing protein</fullName>
    </recommendedName>
</protein>
<evidence type="ECO:0000313" key="3">
    <source>
        <dbReference type="Proteomes" id="UP000193240"/>
    </source>
</evidence>
<gene>
    <name evidence="2" type="ORF">B5807_11401</name>
</gene>
<evidence type="ECO:0000313" key="2">
    <source>
        <dbReference type="EMBL" id="OSS43917.1"/>
    </source>
</evidence>
<keyword evidence="3" id="KW-1185">Reference proteome</keyword>
<dbReference type="STRING" id="105696.A0A1Y2LL33"/>
<accession>A0A1Y2LL33</accession>
<name>A0A1Y2LL33_EPING</name>
<organism evidence="2 3">
    <name type="scientific">Epicoccum nigrum</name>
    <name type="common">Soil fungus</name>
    <name type="synonym">Epicoccum purpurascens</name>
    <dbReference type="NCBI Taxonomy" id="105696"/>
    <lineage>
        <taxon>Eukaryota</taxon>
        <taxon>Fungi</taxon>
        <taxon>Dikarya</taxon>
        <taxon>Ascomycota</taxon>
        <taxon>Pezizomycotina</taxon>
        <taxon>Dothideomycetes</taxon>
        <taxon>Pleosporomycetidae</taxon>
        <taxon>Pleosporales</taxon>
        <taxon>Pleosporineae</taxon>
        <taxon>Didymellaceae</taxon>
        <taxon>Epicoccum</taxon>
    </lineage>
</organism>
<evidence type="ECO:0008006" key="4">
    <source>
        <dbReference type="Google" id="ProtNLM"/>
    </source>
</evidence>
<feature type="signal peptide" evidence="1">
    <location>
        <begin position="1"/>
        <end position="18"/>
    </location>
</feature>
<feature type="chain" id="PRO_5012756645" description="Ecp2 effector protein domain-containing protein" evidence="1">
    <location>
        <begin position="19"/>
        <end position="191"/>
    </location>
</feature>
<dbReference type="EMBL" id="KZ107860">
    <property type="protein sequence ID" value="OSS43917.1"/>
    <property type="molecule type" value="Genomic_DNA"/>
</dbReference>
<proteinExistence type="predicted"/>
<dbReference type="InParanoid" id="A0A1Y2LL33"/>
<evidence type="ECO:0000256" key="1">
    <source>
        <dbReference type="SAM" id="SignalP"/>
    </source>
</evidence>
<dbReference type="OMA" id="TQAWYSI"/>
<reference evidence="2 3" key="1">
    <citation type="journal article" date="2017" name="Genome Announc.">
        <title>Genome sequence of the saprophytic ascomycete Epicoccum nigrum ICMP 19927 strain isolated from New Zealand.</title>
        <authorList>
            <person name="Fokin M."/>
            <person name="Fleetwood D."/>
            <person name="Weir B.S."/>
            <person name="Villas-Boas S.G."/>
        </authorList>
    </citation>
    <scope>NUCLEOTIDE SEQUENCE [LARGE SCALE GENOMIC DNA]</scope>
    <source>
        <strain evidence="2 3">ICMP 19927</strain>
    </source>
</reference>
<dbReference type="Proteomes" id="UP000193240">
    <property type="component" value="Unassembled WGS sequence"/>
</dbReference>
<keyword evidence="1" id="KW-0732">Signal</keyword>
<sequence>MRFTNIVATLAVAASISAWKIPQNTQDGVYTVDTLEDGTEAHTKIAEAADIDRSIPEELLDISPVPRNELETRAPGRIWCGCGFDLNRGDCDAAVADLKRQVGVPLGPNQAQYSIRGKVVAFACNRGNSNWVVLPGTIAESLGAVTGNCGLYIAGAQQSGNDDKALLIGYQRWGGNDDFCGSARSSPKNRC</sequence>
<dbReference type="AlphaFoldDB" id="A0A1Y2LL33"/>